<dbReference type="EMBL" id="VWXD01000008">
    <property type="protein sequence ID" value="NIF02534.1"/>
    <property type="molecule type" value="Genomic_DNA"/>
</dbReference>
<reference evidence="1 2" key="1">
    <citation type="journal article" date="2019" name="bioRxiv">
        <title>Bacteria contribute to plant secondary compound degradation in a generalist herbivore system.</title>
        <authorList>
            <person name="Francoeur C.B."/>
            <person name="Khadempour L."/>
            <person name="Moreira-Soto R.D."/>
            <person name="Gotting K."/>
            <person name="Book A.J."/>
            <person name="Pinto-Tomas A.A."/>
            <person name="Keefover-Ring K."/>
            <person name="Currie C.R."/>
        </authorList>
    </citation>
    <scope>NUCLEOTIDE SEQUENCE [LARGE SCALE GENOMIC DNA]</scope>
    <source>
        <strain evidence="1 2">Acro-805</strain>
    </source>
</reference>
<evidence type="ECO:0000313" key="1">
    <source>
        <dbReference type="EMBL" id="NIF02534.1"/>
    </source>
</evidence>
<evidence type="ECO:0000313" key="2">
    <source>
        <dbReference type="Proteomes" id="UP000780690"/>
    </source>
</evidence>
<dbReference type="RefSeq" id="WP_167141617.1">
    <property type="nucleotide sequence ID" value="NZ_VWXD01000008.1"/>
</dbReference>
<proteinExistence type="predicted"/>
<protein>
    <submittedName>
        <fullName evidence="1">Uncharacterized protein</fullName>
    </submittedName>
</protein>
<name>A0ABX0R325_9GAMM</name>
<keyword evidence="2" id="KW-1185">Reference proteome</keyword>
<sequence>MKLKLRTDMKAYSNSDAVRELRLILDKAPGGAVSGEWISTTEQAGVSSQSGGYRYADGSHVAEGDNIFQTVRQMVKKLEASRTLRFSRDEGLMLNNYPMLPGAGLVA</sequence>
<accession>A0ABX0R325</accession>
<gene>
    <name evidence="1" type="ORF">F3J38_21160</name>
</gene>
<organism evidence="1 2">
    <name type="scientific">Candidatus Pantoea formicae</name>
    <dbReference type="NCBI Taxonomy" id="2608355"/>
    <lineage>
        <taxon>Bacteria</taxon>
        <taxon>Pseudomonadati</taxon>
        <taxon>Pseudomonadota</taxon>
        <taxon>Gammaproteobacteria</taxon>
        <taxon>Enterobacterales</taxon>
        <taxon>Erwiniaceae</taxon>
        <taxon>Pantoea</taxon>
    </lineage>
</organism>
<comment type="caution">
    <text evidence="1">The sequence shown here is derived from an EMBL/GenBank/DDBJ whole genome shotgun (WGS) entry which is preliminary data.</text>
</comment>
<dbReference type="Proteomes" id="UP000780690">
    <property type="component" value="Unassembled WGS sequence"/>
</dbReference>